<name>A0A939ILW3_9GAMM</name>
<sequence>MKKLLLLLLLAAGVARGATNDNLALVGEAQLDVFVWSVYRSRLFAPEGEYAPQSRPLRLEITYLHDISAEQLVRRTEKEWRHLGLKHPQQDHWLESLRSLWPDVSQDDTLVLELNKGEQSHFYFNGHPIGRIDHPDFGAQFLAIWLSPQTSQPALRRKLLGE</sequence>
<feature type="signal peptide" evidence="1">
    <location>
        <begin position="1"/>
        <end position="17"/>
    </location>
</feature>
<accession>A0A939ILW3</accession>
<dbReference type="InterPro" id="IPR016087">
    <property type="entry name" value="Chalcone_isomerase"/>
</dbReference>
<gene>
    <name evidence="3" type="ORF">JYP50_07260</name>
</gene>
<feature type="chain" id="PRO_5037395855" evidence="1">
    <location>
        <begin position="18"/>
        <end position="162"/>
    </location>
</feature>
<dbReference type="Pfam" id="PF16036">
    <property type="entry name" value="Chalcone_3"/>
    <property type="match status" value="1"/>
</dbReference>
<feature type="domain" description="Chalcone isomerase" evidence="2">
    <location>
        <begin position="19"/>
        <end position="161"/>
    </location>
</feature>
<dbReference type="EMBL" id="JAFKCZ010000005">
    <property type="protein sequence ID" value="MBN7796382.1"/>
    <property type="molecule type" value="Genomic_DNA"/>
</dbReference>
<evidence type="ECO:0000256" key="1">
    <source>
        <dbReference type="SAM" id="SignalP"/>
    </source>
</evidence>
<keyword evidence="1" id="KW-0732">Signal</keyword>
<comment type="caution">
    <text evidence="3">The sequence shown here is derived from an EMBL/GenBank/DDBJ whole genome shotgun (WGS) entry which is preliminary data.</text>
</comment>
<dbReference type="GO" id="GO:0016853">
    <property type="term" value="F:isomerase activity"/>
    <property type="evidence" value="ECO:0007669"/>
    <property type="project" value="UniProtKB-KW"/>
</dbReference>
<dbReference type="AlphaFoldDB" id="A0A939ILW3"/>
<organism evidence="3 4">
    <name type="scientific">Parahaliea mediterranea</name>
    <dbReference type="NCBI Taxonomy" id="651086"/>
    <lineage>
        <taxon>Bacteria</taxon>
        <taxon>Pseudomonadati</taxon>
        <taxon>Pseudomonadota</taxon>
        <taxon>Gammaproteobacteria</taxon>
        <taxon>Cellvibrionales</taxon>
        <taxon>Halieaceae</taxon>
        <taxon>Parahaliea</taxon>
    </lineage>
</organism>
<protein>
    <submittedName>
        <fullName evidence="3">Chalcone isomerase family protein</fullName>
    </submittedName>
</protein>
<keyword evidence="3" id="KW-0413">Isomerase</keyword>
<dbReference type="Proteomes" id="UP000664303">
    <property type="component" value="Unassembled WGS sequence"/>
</dbReference>
<evidence type="ECO:0000313" key="3">
    <source>
        <dbReference type="EMBL" id="MBN7796382.1"/>
    </source>
</evidence>
<dbReference type="RefSeq" id="WP_206559833.1">
    <property type="nucleotide sequence ID" value="NZ_JAFKCZ010000005.1"/>
</dbReference>
<reference evidence="3" key="1">
    <citation type="submission" date="2021-02" db="EMBL/GenBank/DDBJ databases">
        <title>PHA producing bacteria isolated from coastal sediment in Guangdong, Shenzhen.</title>
        <authorList>
            <person name="Zheng W."/>
            <person name="Yu S."/>
            <person name="Huang Y."/>
        </authorList>
    </citation>
    <scope>NUCLEOTIDE SEQUENCE</scope>
    <source>
        <strain evidence="3">TN14-10</strain>
    </source>
</reference>
<evidence type="ECO:0000259" key="2">
    <source>
        <dbReference type="Pfam" id="PF16036"/>
    </source>
</evidence>
<evidence type="ECO:0000313" key="4">
    <source>
        <dbReference type="Proteomes" id="UP000664303"/>
    </source>
</evidence>
<proteinExistence type="predicted"/>
<keyword evidence="4" id="KW-1185">Reference proteome</keyword>